<dbReference type="InterPro" id="IPR001254">
    <property type="entry name" value="Trypsin_dom"/>
</dbReference>
<evidence type="ECO:0000256" key="4">
    <source>
        <dbReference type="ARBA" id="ARBA00022729"/>
    </source>
</evidence>
<reference evidence="11 12" key="1">
    <citation type="journal article" date="2021" name="BMC Biol.">
        <title>Horizontally acquired antibacterial genes associated with adaptive radiation of ladybird beetles.</title>
        <authorList>
            <person name="Li H.S."/>
            <person name="Tang X.F."/>
            <person name="Huang Y.H."/>
            <person name="Xu Z.Y."/>
            <person name="Chen M.L."/>
            <person name="Du X.Y."/>
            <person name="Qiu B.Y."/>
            <person name="Chen P.T."/>
            <person name="Zhang W."/>
            <person name="Slipinski A."/>
            <person name="Escalona H.E."/>
            <person name="Waterhouse R.M."/>
            <person name="Zwick A."/>
            <person name="Pang H."/>
        </authorList>
    </citation>
    <scope>NUCLEOTIDE SEQUENCE [LARGE SCALE GENOMIC DNA]</scope>
    <source>
        <strain evidence="11">SYSU2018</strain>
    </source>
</reference>
<dbReference type="PRINTS" id="PR00722">
    <property type="entry name" value="CHYMOTRYPSIN"/>
</dbReference>
<dbReference type="InterPro" id="IPR018114">
    <property type="entry name" value="TRYPSIN_HIS"/>
</dbReference>
<dbReference type="InterPro" id="IPR043504">
    <property type="entry name" value="Peptidase_S1_PA_chymotrypsin"/>
</dbReference>
<evidence type="ECO:0000256" key="5">
    <source>
        <dbReference type="ARBA" id="ARBA00022801"/>
    </source>
</evidence>
<keyword evidence="9" id="KW-0472">Membrane</keyword>
<dbReference type="InterPro" id="IPR031986">
    <property type="entry name" value="GD_N"/>
</dbReference>
<evidence type="ECO:0000256" key="3">
    <source>
        <dbReference type="ARBA" id="ARBA00022670"/>
    </source>
</evidence>
<organism evidence="11 12">
    <name type="scientific">Cryptolaemus montrouzieri</name>
    <dbReference type="NCBI Taxonomy" id="559131"/>
    <lineage>
        <taxon>Eukaryota</taxon>
        <taxon>Metazoa</taxon>
        <taxon>Ecdysozoa</taxon>
        <taxon>Arthropoda</taxon>
        <taxon>Hexapoda</taxon>
        <taxon>Insecta</taxon>
        <taxon>Pterygota</taxon>
        <taxon>Neoptera</taxon>
        <taxon>Endopterygota</taxon>
        <taxon>Coleoptera</taxon>
        <taxon>Polyphaga</taxon>
        <taxon>Cucujiformia</taxon>
        <taxon>Coccinelloidea</taxon>
        <taxon>Coccinellidae</taxon>
        <taxon>Scymninae</taxon>
        <taxon>Scymnini</taxon>
        <taxon>Cryptolaemus</taxon>
    </lineage>
</organism>
<dbReference type="PROSITE" id="PS50240">
    <property type="entry name" value="TRYPSIN_DOM"/>
    <property type="match status" value="1"/>
</dbReference>
<dbReference type="Pfam" id="PF16030">
    <property type="entry name" value="GD_N"/>
    <property type="match status" value="1"/>
</dbReference>
<feature type="domain" description="Peptidase S1" evidence="10">
    <location>
        <begin position="324"/>
        <end position="573"/>
    </location>
</feature>
<keyword evidence="6" id="KW-0720">Serine protease</keyword>
<evidence type="ECO:0000256" key="7">
    <source>
        <dbReference type="ARBA" id="ARBA00023145"/>
    </source>
</evidence>
<comment type="caution">
    <text evidence="11">The sequence shown here is derived from an EMBL/GenBank/DDBJ whole genome shotgun (WGS) entry which is preliminary data.</text>
</comment>
<dbReference type="InterPro" id="IPR001314">
    <property type="entry name" value="Peptidase_S1A"/>
</dbReference>
<dbReference type="Gene3D" id="2.40.10.10">
    <property type="entry name" value="Trypsin-like serine proteases"/>
    <property type="match status" value="1"/>
</dbReference>
<dbReference type="SMART" id="SM00020">
    <property type="entry name" value="Tryp_SPc"/>
    <property type="match status" value="1"/>
</dbReference>
<dbReference type="AlphaFoldDB" id="A0ABD2N137"/>
<dbReference type="EMBL" id="JABFTP020000042">
    <property type="protein sequence ID" value="KAL3272127.1"/>
    <property type="molecule type" value="Genomic_DNA"/>
</dbReference>
<dbReference type="PANTHER" id="PTHR24252:SF7">
    <property type="entry name" value="HYALIN"/>
    <property type="match status" value="1"/>
</dbReference>
<dbReference type="GO" id="GO:0005576">
    <property type="term" value="C:extracellular region"/>
    <property type="evidence" value="ECO:0007669"/>
    <property type="project" value="UniProtKB-SubCell"/>
</dbReference>
<keyword evidence="8" id="KW-1015">Disulfide bond</keyword>
<keyword evidence="9" id="KW-1133">Transmembrane helix</keyword>
<keyword evidence="4" id="KW-0732">Signal</keyword>
<keyword evidence="2" id="KW-0964">Secreted</keyword>
<evidence type="ECO:0000259" key="10">
    <source>
        <dbReference type="PROSITE" id="PS50240"/>
    </source>
</evidence>
<dbReference type="Pfam" id="PF00089">
    <property type="entry name" value="Trypsin"/>
    <property type="match status" value="1"/>
</dbReference>
<dbReference type="SUPFAM" id="SSF50494">
    <property type="entry name" value="Trypsin-like serine proteases"/>
    <property type="match status" value="1"/>
</dbReference>
<keyword evidence="7" id="KW-0865">Zymogen</keyword>
<dbReference type="PROSITE" id="PS00134">
    <property type="entry name" value="TRYPSIN_HIS"/>
    <property type="match status" value="1"/>
</dbReference>
<evidence type="ECO:0000256" key="2">
    <source>
        <dbReference type="ARBA" id="ARBA00022525"/>
    </source>
</evidence>
<evidence type="ECO:0000256" key="8">
    <source>
        <dbReference type="ARBA" id="ARBA00023157"/>
    </source>
</evidence>
<accession>A0ABD2N137</accession>
<dbReference type="InterPro" id="IPR009003">
    <property type="entry name" value="Peptidase_S1_PA"/>
</dbReference>
<dbReference type="GO" id="GO:0006508">
    <property type="term" value="P:proteolysis"/>
    <property type="evidence" value="ECO:0007669"/>
    <property type="project" value="UniProtKB-KW"/>
</dbReference>
<dbReference type="CDD" id="cd00190">
    <property type="entry name" value="Tryp_SPc"/>
    <property type="match status" value="1"/>
</dbReference>
<dbReference type="FunFam" id="2.40.10.10:FF:000146">
    <property type="entry name" value="Serine protease 53"/>
    <property type="match status" value="1"/>
</dbReference>
<feature type="transmembrane region" description="Helical" evidence="9">
    <location>
        <begin position="12"/>
        <end position="32"/>
    </location>
</feature>
<gene>
    <name evidence="11" type="ORF">HHI36_022610</name>
</gene>
<keyword evidence="12" id="KW-1185">Reference proteome</keyword>
<keyword evidence="5" id="KW-0378">Hydrolase</keyword>
<evidence type="ECO:0000256" key="1">
    <source>
        <dbReference type="ARBA" id="ARBA00004613"/>
    </source>
</evidence>
<proteinExistence type="predicted"/>
<sequence length="573" mass="64225">MCNCGHRKINLKLSLLILWVYFQLAFCGLKLLKQLTHRQLFNGQNTNLLSNSNRSPCPNIFEYRYDNVGRLYGFMEIRPPNSRTITVSVEFCVGNRVDKGAEGSISLPYPNTEQIIDTISQGRPLNYNINFPTWRGLQPKITKILVNGNLVCSDVPYSVDSVPILTTINLLYQLHVDLRQQGPSVKYPPIDINSSNGADINTSFDVRNDRRRSTTENPYNFSPDYPKTVPEIVYKPDIKGNDSPYPNNPFFLSTRSPNANNGGVIFNSPFEASTIEYNIIDITPKSTPTQAPVQRWSPPPEQSDGTSQYYNDVCGRPVVTNSLILNGRNVPRGAFPWLVAMFMKTNVGLEYQCTGSLVSKRLVVTAAHCVKHNSIKIDPENIVLVMGRLNILSWGGSEDEKIMTVEDTFIHPKYKSSTADADISVILLKTDVIFTKFIRPICLWDSDTDLNLVVGKTGTVVGWGKDENGRKVSSEPKLVELPIVSQEQCLRSNYSYSDITSERTFCAGKRDGTGPCNGDSGSGFVMFKDRRWYLKGITSMSLSSPLTRTCDLYNYVVFTDASKYADWILGIIQ</sequence>
<evidence type="ECO:0000256" key="6">
    <source>
        <dbReference type="ARBA" id="ARBA00022825"/>
    </source>
</evidence>
<dbReference type="Proteomes" id="UP001516400">
    <property type="component" value="Unassembled WGS sequence"/>
</dbReference>
<keyword evidence="3" id="KW-0645">Protease</keyword>
<evidence type="ECO:0000313" key="11">
    <source>
        <dbReference type="EMBL" id="KAL3272127.1"/>
    </source>
</evidence>
<protein>
    <recommendedName>
        <fullName evidence="10">Peptidase S1 domain-containing protein</fullName>
    </recommendedName>
</protein>
<comment type="subcellular location">
    <subcellularLocation>
        <location evidence="1">Secreted</location>
    </subcellularLocation>
</comment>
<evidence type="ECO:0000313" key="12">
    <source>
        <dbReference type="Proteomes" id="UP001516400"/>
    </source>
</evidence>
<dbReference type="GO" id="GO:0008236">
    <property type="term" value="F:serine-type peptidase activity"/>
    <property type="evidence" value="ECO:0007669"/>
    <property type="project" value="UniProtKB-KW"/>
</dbReference>
<dbReference type="PANTHER" id="PTHR24252">
    <property type="entry name" value="ACROSIN-RELATED"/>
    <property type="match status" value="1"/>
</dbReference>
<evidence type="ECO:0000256" key="9">
    <source>
        <dbReference type="SAM" id="Phobius"/>
    </source>
</evidence>
<keyword evidence="9" id="KW-0812">Transmembrane</keyword>
<name>A0ABD2N137_9CUCU</name>